<comment type="caution">
    <text evidence="2">The sequence shown here is derived from an EMBL/GenBank/DDBJ whole genome shotgun (WGS) entry which is preliminary data.</text>
</comment>
<keyword evidence="3" id="KW-1185">Reference proteome</keyword>
<feature type="transmembrane region" description="Helical" evidence="1">
    <location>
        <begin position="166"/>
        <end position="183"/>
    </location>
</feature>
<protein>
    <submittedName>
        <fullName evidence="2">Uncharacterized protein</fullName>
    </submittedName>
</protein>
<proteinExistence type="predicted"/>
<dbReference type="EMBL" id="BQKE01000001">
    <property type="protein sequence ID" value="GJM62187.1"/>
    <property type="molecule type" value="Genomic_DNA"/>
</dbReference>
<keyword evidence="1" id="KW-1133">Transmembrane helix</keyword>
<keyword evidence="1" id="KW-0812">Transmembrane</keyword>
<reference evidence="2 3" key="1">
    <citation type="submission" date="2021-12" db="EMBL/GenBank/DDBJ databases">
        <title>Genome sequencing of bacteria with rrn-lacking chromosome and rrn-plasmid.</title>
        <authorList>
            <person name="Anda M."/>
            <person name="Iwasaki W."/>
        </authorList>
    </citation>
    <scope>NUCLEOTIDE SEQUENCE [LARGE SCALE GENOMIC DNA]</scope>
    <source>
        <strain evidence="2 3">NBRC 15940</strain>
    </source>
</reference>
<gene>
    <name evidence="2" type="ORF">PEDI_27390</name>
</gene>
<dbReference type="Proteomes" id="UP001310022">
    <property type="component" value="Unassembled WGS sequence"/>
</dbReference>
<accession>A0AAN5AKU9</accession>
<keyword evidence="1" id="KW-0472">Membrane</keyword>
<evidence type="ECO:0000313" key="2">
    <source>
        <dbReference type="EMBL" id="GJM62187.1"/>
    </source>
</evidence>
<dbReference type="AlphaFoldDB" id="A0AAN5AKU9"/>
<sequence>MGELIRQYPGNPHYRHFPVGKEEFRGLRCFKERIAKAQPWPVGRGTLPLPLFLSFASKKRQIPSKHYRQAPKSCLPSPDCSLALAASDWSPSRLRANGGIDPVKSGESPLLPIFLVGKEEARGLWCFKGRIAKAQPWPVGRGTQHKSRGLTVLHQIRCRPWWWRRLLWVVVNVQILSGLWVFGEVRIGFWSPFRDNYFYFYARFSPMF</sequence>
<name>A0AAN5AKU9_9BACT</name>
<evidence type="ECO:0000313" key="3">
    <source>
        <dbReference type="Proteomes" id="UP001310022"/>
    </source>
</evidence>
<evidence type="ECO:0000256" key="1">
    <source>
        <dbReference type="SAM" id="Phobius"/>
    </source>
</evidence>
<organism evidence="2 3">
    <name type="scientific">Persicobacter diffluens</name>
    <dbReference type="NCBI Taxonomy" id="981"/>
    <lineage>
        <taxon>Bacteria</taxon>
        <taxon>Pseudomonadati</taxon>
        <taxon>Bacteroidota</taxon>
        <taxon>Cytophagia</taxon>
        <taxon>Cytophagales</taxon>
        <taxon>Persicobacteraceae</taxon>
        <taxon>Persicobacter</taxon>
    </lineage>
</organism>